<dbReference type="RefSeq" id="WP_120133403.1">
    <property type="nucleotide sequence ID" value="NZ_RAHH01000015.1"/>
</dbReference>
<feature type="transmembrane region" description="Helical" evidence="1">
    <location>
        <begin position="89"/>
        <end position="108"/>
    </location>
</feature>
<feature type="transmembrane region" description="Helical" evidence="1">
    <location>
        <begin position="52"/>
        <end position="69"/>
    </location>
</feature>
<dbReference type="OrthoDB" id="8563419at2"/>
<evidence type="ECO:0000256" key="1">
    <source>
        <dbReference type="SAM" id="Phobius"/>
    </source>
</evidence>
<evidence type="ECO:0000313" key="3">
    <source>
        <dbReference type="Proteomes" id="UP000284908"/>
    </source>
</evidence>
<organism evidence="2 3">
    <name type="scientific">Rahnella woolbedingensis</name>
    <dbReference type="NCBI Taxonomy" id="1510574"/>
    <lineage>
        <taxon>Bacteria</taxon>
        <taxon>Pseudomonadati</taxon>
        <taxon>Pseudomonadota</taxon>
        <taxon>Gammaproteobacteria</taxon>
        <taxon>Enterobacterales</taxon>
        <taxon>Yersiniaceae</taxon>
        <taxon>Rahnella</taxon>
    </lineage>
</organism>
<dbReference type="Proteomes" id="UP000284908">
    <property type="component" value="Unassembled WGS sequence"/>
</dbReference>
<gene>
    <name evidence="2" type="ORF">D6C13_14355</name>
</gene>
<feature type="transmembrane region" description="Helical" evidence="1">
    <location>
        <begin position="14"/>
        <end position="40"/>
    </location>
</feature>
<comment type="caution">
    <text evidence="2">The sequence shown here is derived from an EMBL/GenBank/DDBJ whole genome shotgun (WGS) entry which is preliminary data.</text>
</comment>
<reference evidence="2 3" key="1">
    <citation type="submission" date="2018-09" db="EMBL/GenBank/DDBJ databases">
        <authorList>
            <person name="Le Fleche-Mateos A."/>
        </authorList>
    </citation>
    <scope>NUCLEOTIDE SEQUENCE [LARGE SCALE GENOMIC DNA]</scope>
    <source>
        <strain evidence="2 3">DSM 27399</strain>
    </source>
</reference>
<dbReference type="AlphaFoldDB" id="A0A419N7V9"/>
<keyword evidence="1" id="KW-0812">Transmembrane</keyword>
<sequence length="111" mass="12409">MLRTKNNARLDEDICVHIFTASAGMVGVCITVIGIFQVITTLRREGTLGDDLLAVNAILYLATTIMSYWTLRTRKQRRNPVLEKITDILFLVALTFTTVVAGVITWAMTFT</sequence>
<keyword evidence="3" id="KW-1185">Reference proteome</keyword>
<keyword evidence="1" id="KW-1133">Transmembrane helix</keyword>
<evidence type="ECO:0000313" key="2">
    <source>
        <dbReference type="EMBL" id="RJT43456.1"/>
    </source>
</evidence>
<accession>A0A419N7V9</accession>
<protein>
    <submittedName>
        <fullName evidence="2">Uncharacterized protein</fullName>
    </submittedName>
</protein>
<name>A0A419N7V9_9GAMM</name>
<dbReference type="EMBL" id="RAHH01000015">
    <property type="protein sequence ID" value="RJT43456.1"/>
    <property type="molecule type" value="Genomic_DNA"/>
</dbReference>
<proteinExistence type="predicted"/>
<keyword evidence="1" id="KW-0472">Membrane</keyword>